<dbReference type="AlphaFoldDB" id="A0A0E2CZA6"/>
<evidence type="ECO:0000313" key="2">
    <source>
        <dbReference type="Proteomes" id="UP000001340"/>
    </source>
</evidence>
<dbReference type="SUPFAM" id="SSF52058">
    <property type="entry name" value="L domain-like"/>
    <property type="match status" value="1"/>
</dbReference>
<evidence type="ECO:0008006" key="3">
    <source>
        <dbReference type="Google" id="ProtNLM"/>
    </source>
</evidence>
<accession>A0A0E2CZA6</accession>
<gene>
    <name evidence="1" type="ORF">LEP1GSC105_0901</name>
</gene>
<dbReference type="Gene3D" id="3.80.10.10">
    <property type="entry name" value="Ribonuclease Inhibitor"/>
    <property type="match status" value="1"/>
</dbReference>
<name>A0A0E2CZA6_LEPIR</name>
<protein>
    <recommendedName>
        <fullName evidence="3">Leucine rich repeat protein</fullName>
    </recommendedName>
</protein>
<sequence>MRFLSQIPIGKILLNEFLEIKLRINMKLTIGSIYISSNSDTRVFLSEKDDTPPIRIWELSDFLMSIRFYEYRVTITEVVVGFVSLSNINFLEYLPSVQSLWILTSNIKDFSALSLITNLKKLKIDRVSAGLGDVLLHLRNLEEIFLDHWVQGAENIFELKKLKNVSLRGCAFENLKGMMDWRDLKHLWLHGGKIVSLTGIPSNIESLRLTRIPSIRSLDGLSSCSSLLDLRIDSCKKIISLNGIENCIALNILSMIGLKLESLEPIRNLKRLEYVVFAGGTRISNRVDVLYNLPLLRELIAPKQAHLDLSQFPEGCSVRVVN</sequence>
<reference evidence="1 2" key="1">
    <citation type="submission" date="2012-10" db="EMBL/GenBank/DDBJ databases">
        <authorList>
            <person name="Harkins D.M."/>
            <person name="Durkin A.S."/>
            <person name="Brinkac L.M."/>
            <person name="Haft D.H."/>
            <person name="Selengut J.D."/>
            <person name="Sanka R."/>
            <person name="DePew J."/>
            <person name="Purushe J."/>
            <person name="Chanthongthip A."/>
            <person name="Lattana O."/>
            <person name="Phetsouvanh R."/>
            <person name="Newton P.N."/>
            <person name="Vinetz J.M."/>
            <person name="Sutton G.G."/>
            <person name="Nierman W.C."/>
            <person name="Fouts D.E."/>
        </authorList>
    </citation>
    <scope>NUCLEOTIDE SEQUENCE [LARGE SCALE GENOMIC DNA]</scope>
    <source>
        <strain evidence="1 2">UI 12758</strain>
    </source>
</reference>
<dbReference type="EMBL" id="AHNR02000078">
    <property type="protein sequence ID" value="EKR52653.1"/>
    <property type="molecule type" value="Genomic_DNA"/>
</dbReference>
<dbReference type="Proteomes" id="UP000001340">
    <property type="component" value="Unassembled WGS sequence"/>
</dbReference>
<organism evidence="1 2">
    <name type="scientific">Leptospira interrogans str. UI 12758</name>
    <dbReference type="NCBI Taxonomy" id="1049938"/>
    <lineage>
        <taxon>Bacteria</taxon>
        <taxon>Pseudomonadati</taxon>
        <taxon>Spirochaetota</taxon>
        <taxon>Spirochaetia</taxon>
        <taxon>Leptospirales</taxon>
        <taxon>Leptospiraceae</taxon>
        <taxon>Leptospira</taxon>
    </lineage>
</organism>
<comment type="caution">
    <text evidence="1">The sequence shown here is derived from an EMBL/GenBank/DDBJ whole genome shotgun (WGS) entry which is preliminary data.</text>
</comment>
<dbReference type="InterPro" id="IPR032675">
    <property type="entry name" value="LRR_dom_sf"/>
</dbReference>
<evidence type="ECO:0000313" key="1">
    <source>
        <dbReference type="EMBL" id="EKR52653.1"/>
    </source>
</evidence>
<proteinExistence type="predicted"/>
<dbReference type="RefSeq" id="WP_001211775.1">
    <property type="nucleotide sequence ID" value="NZ_AHNR02000078.1"/>
</dbReference>